<organism evidence="2 3">
    <name type="scientific">Temnothorax longispinosus</name>
    <dbReference type="NCBI Taxonomy" id="300112"/>
    <lineage>
        <taxon>Eukaryota</taxon>
        <taxon>Metazoa</taxon>
        <taxon>Ecdysozoa</taxon>
        <taxon>Arthropoda</taxon>
        <taxon>Hexapoda</taxon>
        <taxon>Insecta</taxon>
        <taxon>Pterygota</taxon>
        <taxon>Neoptera</taxon>
        <taxon>Endopterygota</taxon>
        <taxon>Hymenoptera</taxon>
        <taxon>Apocrita</taxon>
        <taxon>Aculeata</taxon>
        <taxon>Formicoidea</taxon>
        <taxon>Formicidae</taxon>
        <taxon>Myrmicinae</taxon>
        <taxon>Temnothorax</taxon>
    </lineage>
</organism>
<reference evidence="2 3" key="1">
    <citation type="journal article" date="2019" name="Philos. Trans. R. Soc. Lond., B, Biol. Sci.">
        <title>Ant behaviour and brain gene expression of defending hosts depend on the ecological success of the intruding social parasite.</title>
        <authorList>
            <person name="Kaur R."/>
            <person name="Stoldt M."/>
            <person name="Jongepier E."/>
            <person name="Feldmeyer B."/>
            <person name="Menzel F."/>
            <person name="Bornberg-Bauer E."/>
            <person name="Foitzik S."/>
        </authorList>
    </citation>
    <scope>NUCLEOTIDE SEQUENCE [LARGE SCALE GENOMIC DNA]</scope>
    <source>
        <tissue evidence="2">Whole body</tissue>
    </source>
</reference>
<evidence type="ECO:0000256" key="1">
    <source>
        <dbReference type="SAM" id="MobiDB-lite"/>
    </source>
</evidence>
<dbReference type="AlphaFoldDB" id="A0A4S2J9G5"/>
<sequence length="246" mass="28330">MPARANSLDEGMKPVADNPQQCFEEKDTPKFEITKFVLSFLRNLICFLGFCANDAKYIKASESFHPLLNVCRREKEKKRKRERENGTRKARRSWFEKWERKKRVGGRDATRFWQTHLDDSYQTENKGSVTMNKKKPLSARRLQSLDTRQKQLYAAGAVATERNISGITHGIQRHTRGSYARRISIGDQRRPENLAFPRDSTRSFSSTGTTQFAKGESRLVTIYVSLRAVLCVCAYENPLLLPLLPP</sequence>
<protein>
    <submittedName>
        <fullName evidence="2">Uncharacterized protein</fullName>
    </submittedName>
</protein>
<evidence type="ECO:0000313" key="3">
    <source>
        <dbReference type="Proteomes" id="UP000310200"/>
    </source>
</evidence>
<evidence type="ECO:0000313" key="2">
    <source>
        <dbReference type="EMBL" id="TGZ31925.1"/>
    </source>
</evidence>
<keyword evidence="3" id="KW-1185">Reference proteome</keyword>
<name>A0A4S2J9G5_9HYME</name>
<feature type="region of interest" description="Disordered" evidence="1">
    <location>
        <begin position="1"/>
        <end position="20"/>
    </location>
</feature>
<accession>A0A4S2J9G5</accession>
<gene>
    <name evidence="2" type="ORF">DBV15_01150</name>
</gene>
<dbReference type="Proteomes" id="UP000310200">
    <property type="component" value="Unassembled WGS sequence"/>
</dbReference>
<comment type="caution">
    <text evidence="2">The sequence shown here is derived from an EMBL/GenBank/DDBJ whole genome shotgun (WGS) entry which is preliminary data.</text>
</comment>
<dbReference type="EMBL" id="QBLH01003980">
    <property type="protein sequence ID" value="TGZ31925.1"/>
    <property type="molecule type" value="Genomic_DNA"/>
</dbReference>
<proteinExistence type="predicted"/>